<evidence type="ECO:0000256" key="3">
    <source>
        <dbReference type="ARBA" id="ARBA00022741"/>
    </source>
</evidence>
<keyword evidence="2" id="KW-0813">Transport</keyword>
<dbReference type="AlphaFoldDB" id="D6XYB6"/>
<dbReference type="GO" id="GO:0005524">
    <property type="term" value="F:ATP binding"/>
    <property type="evidence" value="ECO:0007669"/>
    <property type="project" value="UniProtKB-KW"/>
</dbReference>
<dbReference type="PANTHER" id="PTHR43335">
    <property type="entry name" value="ABC TRANSPORTER, ATP-BINDING PROTEIN"/>
    <property type="match status" value="1"/>
</dbReference>
<dbReference type="Pfam" id="PF13732">
    <property type="entry name" value="DrrA1-3_C"/>
    <property type="match status" value="1"/>
</dbReference>
<dbReference type="InterPro" id="IPR025302">
    <property type="entry name" value="DrrA1/2-like_C"/>
</dbReference>
<dbReference type="CDD" id="cd03230">
    <property type="entry name" value="ABC_DR_subfamily_A"/>
    <property type="match status" value="1"/>
</dbReference>
<sequence length="301" mass="32562">MALLTVEHLTKQFGSFSAVRDVSFTVQEGVCATLLGPNGAGKTTTLNMITGLSTPTSGTIALGDGYTLDRRHHLGYLPQHPSFFNWMSAEEYLRFSGELAGLTRQEANERARVLLGKVGLDDAARKRIAGFSGGMKQRLGIAQALIHKPALVILDEPVSALDPFGRREVLDLMQELKKETSILFSTHVLNDAEQVSDDVYMMKGGSLVMSGSLTEVQASFERPVIHLATALPIGEWLDGKSSATWITSVEASELGATLGVTDIAEARDALLNDNALRALGITRFEVGRKSLEDVFVEVMQA</sequence>
<dbReference type="InterPro" id="IPR017871">
    <property type="entry name" value="ABC_transporter-like_CS"/>
</dbReference>
<feature type="domain" description="ABC transporter" evidence="5">
    <location>
        <begin position="4"/>
        <end position="229"/>
    </location>
</feature>
<dbReference type="Gene3D" id="3.40.50.300">
    <property type="entry name" value="P-loop containing nucleotide triphosphate hydrolases"/>
    <property type="match status" value="1"/>
</dbReference>
<evidence type="ECO:0000313" key="7">
    <source>
        <dbReference type="Proteomes" id="UP000000271"/>
    </source>
</evidence>
<dbReference type="Proteomes" id="UP000000271">
    <property type="component" value="Chromosome"/>
</dbReference>
<dbReference type="HOGENOM" id="CLU_000604_1_2_9"/>
<dbReference type="SMART" id="SM00382">
    <property type="entry name" value="AAA"/>
    <property type="match status" value="1"/>
</dbReference>
<accession>D6XYB6</accession>
<keyword evidence="4" id="KW-0067">ATP-binding</keyword>
<reference evidence="6" key="1">
    <citation type="submission" date="2009-10" db="EMBL/GenBank/DDBJ databases">
        <title>Complete sequence of Bacillus selenitireducens MLS10.</title>
        <authorList>
            <consortium name="US DOE Joint Genome Institute"/>
            <person name="Lucas S."/>
            <person name="Copeland A."/>
            <person name="Lapidus A."/>
            <person name="Glavina del Rio T."/>
            <person name="Dalin E."/>
            <person name="Tice H."/>
            <person name="Bruce D."/>
            <person name="Goodwin L."/>
            <person name="Pitluck S."/>
            <person name="Sims D."/>
            <person name="Brettin T."/>
            <person name="Detter J.C."/>
            <person name="Han C."/>
            <person name="Larimer F."/>
            <person name="Land M."/>
            <person name="Hauser L."/>
            <person name="Kyrpides N."/>
            <person name="Ovchinnikova G."/>
            <person name="Stolz J."/>
        </authorList>
    </citation>
    <scope>NUCLEOTIDE SEQUENCE [LARGE SCALE GENOMIC DNA]</scope>
    <source>
        <strain evidence="6">MLS10</strain>
    </source>
</reference>
<proteinExistence type="inferred from homology"/>
<keyword evidence="3" id="KW-0547">Nucleotide-binding</keyword>
<dbReference type="SUPFAM" id="SSF52540">
    <property type="entry name" value="P-loop containing nucleoside triphosphate hydrolases"/>
    <property type="match status" value="1"/>
</dbReference>
<dbReference type="InterPro" id="IPR003593">
    <property type="entry name" value="AAA+_ATPase"/>
</dbReference>
<organism evidence="6 7">
    <name type="scientific">Bacillus selenitireducens (strain ATCC 700615 / DSM 15326 / MLS10)</name>
    <dbReference type="NCBI Taxonomy" id="439292"/>
    <lineage>
        <taxon>Bacteria</taxon>
        <taxon>Bacillati</taxon>
        <taxon>Bacillota</taxon>
        <taxon>Bacilli</taxon>
        <taxon>Bacillales</taxon>
        <taxon>Bacillaceae</taxon>
        <taxon>Salisediminibacterium</taxon>
    </lineage>
</organism>
<comment type="similarity">
    <text evidence="1">Belongs to the ABC transporter superfamily.</text>
</comment>
<evidence type="ECO:0000256" key="2">
    <source>
        <dbReference type="ARBA" id="ARBA00022448"/>
    </source>
</evidence>
<evidence type="ECO:0000256" key="4">
    <source>
        <dbReference type="ARBA" id="ARBA00022840"/>
    </source>
</evidence>
<dbReference type="eggNOG" id="COG1131">
    <property type="taxonomic scope" value="Bacteria"/>
</dbReference>
<protein>
    <submittedName>
        <fullName evidence="6">ABC transporter related protein</fullName>
    </submittedName>
</protein>
<dbReference type="GO" id="GO:0016887">
    <property type="term" value="F:ATP hydrolysis activity"/>
    <property type="evidence" value="ECO:0007669"/>
    <property type="project" value="InterPro"/>
</dbReference>
<evidence type="ECO:0000256" key="1">
    <source>
        <dbReference type="ARBA" id="ARBA00005417"/>
    </source>
</evidence>
<dbReference type="KEGG" id="bse:Bsel_2687"/>
<evidence type="ECO:0000313" key="6">
    <source>
        <dbReference type="EMBL" id="ADI00185.1"/>
    </source>
</evidence>
<dbReference type="STRING" id="439292.Bsel_2687"/>
<keyword evidence="7" id="KW-1185">Reference proteome</keyword>
<dbReference type="Pfam" id="PF00005">
    <property type="entry name" value="ABC_tran"/>
    <property type="match status" value="1"/>
</dbReference>
<gene>
    <name evidence="6" type="ordered locus">Bsel_2687</name>
</gene>
<dbReference type="RefSeq" id="WP_013173601.1">
    <property type="nucleotide sequence ID" value="NC_014219.1"/>
</dbReference>
<dbReference type="InterPro" id="IPR003439">
    <property type="entry name" value="ABC_transporter-like_ATP-bd"/>
</dbReference>
<dbReference type="PROSITE" id="PS00211">
    <property type="entry name" value="ABC_TRANSPORTER_1"/>
    <property type="match status" value="1"/>
</dbReference>
<evidence type="ECO:0000259" key="5">
    <source>
        <dbReference type="PROSITE" id="PS50893"/>
    </source>
</evidence>
<dbReference type="EMBL" id="CP001791">
    <property type="protein sequence ID" value="ADI00185.1"/>
    <property type="molecule type" value="Genomic_DNA"/>
</dbReference>
<name>D6XYB6_BACIE</name>
<dbReference type="PANTHER" id="PTHR43335:SF11">
    <property type="entry name" value="ABC TRANSPORTER RELATED"/>
    <property type="match status" value="1"/>
</dbReference>
<dbReference type="PROSITE" id="PS50893">
    <property type="entry name" value="ABC_TRANSPORTER_2"/>
    <property type="match status" value="1"/>
</dbReference>
<dbReference type="InterPro" id="IPR027417">
    <property type="entry name" value="P-loop_NTPase"/>
</dbReference>
<dbReference type="OrthoDB" id="9804819at2"/>